<feature type="transmembrane region" description="Helical" evidence="7">
    <location>
        <begin position="12"/>
        <end position="30"/>
    </location>
</feature>
<evidence type="ECO:0000256" key="3">
    <source>
        <dbReference type="ARBA" id="ARBA00022475"/>
    </source>
</evidence>
<dbReference type="EMBL" id="JBEWLY010000001">
    <property type="protein sequence ID" value="MET1753907.1"/>
    <property type="molecule type" value="Genomic_DNA"/>
</dbReference>
<evidence type="ECO:0000256" key="6">
    <source>
        <dbReference type="ARBA" id="ARBA00023136"/>
    </source>
</evidence>
<feature type="transmembrane region" description="Helical" evidence="7">
    <location>
        <begin position="259"/>
        <end position="278"/>
    </location>
</feature>
<keyword evidence="4 7" id="KW-0812">Transmembrane</keyword>
<feature type="domain" description="Acyltransferase 3" evidence="8">
    <location>
        <begin position="10"/>
        <end position="301"/>
    </location>
</feature>
<feature type="transmembrane region" description="Helical" evidence="7">
    <location>
        <begin position="220"/>
        <end position="239"/>
    </location>
</feature>
<comment type="similarity">
    <text evidence="2">Belongs to the acyltransferase 3 family.</text>
</comment>
<feature type="transmembrane region" description="Helical" evidence="7">
    <location>
        <begin position="166"/>
        <end position="183"/>
    </location>
</feature>
<keyword evidence="9" id="KW-0012">Acyltransferase</keyword>
<keyword evidence="10" id="KW-1185">Reference proteome</keyword>
<dbReference type="GO" id="GO:0016746">
    <property type="term" value="F:acyltransferase activity"/>
    <property type="evidence" value="ECO:0007669"/>
    <property type="project" value="UniProtKB-KW"/>
</dbReference>
<feature type="transmembrane region" description="Helical" evidence="7">
    <location>
        <begin position="195"/>
        <end position="214"/>
    </location>
</feature>
<dbReference type="RefSeq" id="WP_353982318.1">
    <property type="nucleotide sequence ID" value="NZ_JBEWLY010000001.1"/>
</dbReference>
<feature type="transmembrane region" description="Helical" evidence="7">
    <location>
        <begin position="284"/>
        <end position="302"/>
    </location>
</feature>
<feature type="transmembrane region" description="Helical" evidence="7">
    <location>
        <begin position="79"/>
        <end position="98"/>
    </location>
</feature>
<feature type="transmembrane region" description="Helical" evidence="7">
    <location>
        <begin position="42"/>
        <end position="59"/>
    </location>
</feature>
<dbReference type="InterPro" id="IPR002656">
    <property type="entry name" value="Acyl_transf_3_dom"/>
</dbReference>
<gene>
    <name evidence="9" type="ORF">ABVV53_00275</name>
</gene>
<evidence type="ECO:0000259" key="8">
    <source>
        <dbReference type="Pfam" id="PF01757"/>
    </source>
</evidence>
<proteinExistence type="inferred from homology"/>
<evidence type="ECO:0000313" key="10">
    <source>
        <dbReference type="Proteomes" id="UP001548713"/>
    </source>
</evidence>
<comment type="subcellular location">
    <subcellularLocation>
        <location evidence="1">Cell membrane</location>
        <topology evidence="1">Multi-pass membrane protein</topology>
    </subcellularLocation>
</comment>
<sequence>MPEVKSHRSQWVDIAKAISILLVVFHHSSFSFTPAMMTLDEVLLFFRMPLFFFASGLFLSKMMRYDFPALVGRRLAPLLYLYVIWSVVKWAAVTGLPYLRGQEVDLANVLHIFWEPPATLWFIYALALYSLFAWLLRKLPVAFVAAAAFVASALALSVGPVTDGPFALRIARFFLWFWLGYALRDHTAALIKQHFRWPLLLVVPLWGWTCYHLSTSGADLHIWALPLTASALLAGLVLAGALERTSLSRPLAALGRNTLPIYVAHFFPLMLLSGQFASQFLAPSWFAALFSMILAVTFSYAAKLIADQVGLGWIYELPQSAREGIELRMGGMKRRATKITDAGGLESKS</sequence>
<evidence type="ECO:0000313" key="9">
    <source>
        <dbReference type="EMBL" id="MET1753907.1"/>
    </source>
</evidence>
<name>A0ABV2CWC5_9SPHN</name>
<organism evidence="9 10">
    <name type="scientific">Novosphingobium kalidii</name>
    <dbReference type="NCBI Taxonomy" id="3230299"/>
    <lineage>
        <taxon>Bacteria</taxon>
        <taxon>Pseudomonadati</taxon>
        <taxon>Pseudomonadota</taxon>
        <taxon>Alphaproteobacteria</taxon>
        <taxon>Sphingomonadales</taxon>
        <taxon>Sphingomonadaceae</taxon>
        <taxon>Novosphingobium</taxon>
    </lineage>
</organism>
<dbReference type="PANTHER" id="PTHR40074:SF4">
    <property type="entry name" value="INNER MEMBRANE PROTEIN YCFT"/>
    <property type="match status" value="1"/>
</dbReference>
<keyword evidence="3" id="KW-1003">Cell membrane</keyword>
<feature type="transmembrane region" description="Helical" evidence="7">
    <location>
        <begin position="141"/>
        <end position="160"/>
    </location>
</feature>
<protein>
    <submittedName>
        <fullName evidence="9">Acyltransferase family protein</fullName>
    </submittedName>
</protein>
<evidence type="ECO:0000256" key="7">
    <source>
        <dbReference type="SAM" id="Phobius"/>
    </source>
</evidence>
<dbReference type="Pfam" id="PF01757">
    <property type="entry name" value="Acyl_transf_3"/>
    <property type="match status" value="1"/>
</dbReference>
<keyword evidence="6 7" id="KW-0472">Membrane</keyword>
<evidence type="ECO:0000256" key="4">
    <source>
        <dbReference type="ARBA" id="ARBA00022692"/>
    </source>
</evidence>
<reference evidence="9 10" key="1">
    <citation type="submission" date="2024-07" db="EMBL/GenBank/DDBJ databases">
        <title>Novosphingobium kalidii RD2P27.</title>
        <authorList>
            <person name="Sun J.-Q."/>
        </authorList>
    </citation>
    <scope>NUCLEOTIDE SEQUENCE [LARGE SCALE GENOMIC DNA]</scope>
    <source>
        <strain evidence="9 10">RD2P27</strain>
    </source>
</reference>
<comment type="caution">
    <text evidence="9">The sequence shown here is derived from an EMBL/GenBank/DDBJ whole genome shotgun (WGS) entry which is preliminary data.</text>
</comment>
<dbReference type="PANTHER" id="PTHR40074">
    <property type="entry name" value="O-ACETYLTRANSFERASE WECH"/>
    <property type="match status" value="1"/>
</dbReference>
<dbReference type="Proteomes" id="UP001548713">
    <property type="component" value="Unassembled WGS sequence"/>
</dbReference>
<evidence type="ECO:0000256" key="1">
    <source>
        <dbReference type="ARBA" id="ARBA00004651"/>
    </source>
</evidence>
<keyword evidence="9" id="KW-0808">Transferase</keyword>
<evidence type="ECO:0000256" key="2">
    <source>
        <dbReference type="ARBA" id="ARBA00007400"/>
    </source>
</evidence>
<evidence type="ECO:0000256" key="5">
    <source>
        <dbReference type="ARBA" id="ARBA00022989"/>
    </source>
</evidence>
<feature type="transmembrane region" description="Helical" evidence="7">
    <location>
        <begin position="118"/>
        <end position="136"/>
    </location>
</feature>
<accession>A0ABV2CWC5</accession>
<keyword evidence="5 7" id="KW-1133">Transmembrane helix</keyword>